<protein>
    <submittedName>
        <fullName evidence="1">Uncharacterized protein</fullName>
    </submittedName>
</protein>
<dbReference type="Proteomes" id="UP000536179">
    <property type="component" value="Unassembled WGS sequence"/>
</dbReference>
<organism evidence="1 2">
    <name type="scientific">Aporhodopirellula rubra</name>
    <dbReference type="NCBI Taxonomy" id="980271"/>
    <lineage>
        <taxon>Bacteria</taxon>
        <taxon>Pseudomonadati</taxon>
        <taxon>Planctomycetota</taxon>
        <taxon>Planctomycetia</taxon>
        <taxon>Pirellulales</taxon>
        <taxon>Pirellulaceae</taxon>
        <taxon>Aporhodopirellula</taxon>
    </lineage>
</organism>
<reference evidence="1 2" key="1">
    <citation type="submission" date="2020-08" db="EMBL/GenBank/DDBJ databases">
        <title>Genomic Encyclopedia of Type Strains, Phase III (KMG-III): the genomes of soil and plant-associated and newly described type strains.</title>
        <authorList>
            <person name="Whitman W."/>
        </authorList>
    </citation>
    <scope>NUCLEOTIDE SEQUENCE [LARGE SCALE GENOMIC DNA]</scope>
    <source>
        <strain evidence="1 2">CECT 8075</strain>
    </source>
</reference>
<accession>A0A7W5H8S3</accession>
<keyword evidence="2" id="KW-1185">Reference proteome</keyword>
<comment type="caution">
    <text evidence="1">The sequence shown here is derived from an EMBL/GenBank/DDBJ whole genome shotgun (WGS) entry which is preliminary data.</text>
</comment>
<name>A0A7W5H8S3_9BACT</name>
<evidence type="ECO:0000313" key="2">
    <source>
        <dbReference type="Proteomes" id="UP000536179"/>
    </source>
</evidence>
<evidence type="ECO:0000313" key="1">
    <source>
        <dbReference type="EMBL" id="MBB3209694.1"/>
    </source>
</evidence>
<gene>
    <name evidence="1" type="ORF">FHS27_005534</name>
</gene>
<dbReference type="EMBL" id="JACHXU010000026">
    <property type="protein sequence ID" value="MBB3209694.1"/>
    <property type="molecule type" value="Genomic_DNA"/>
</dbReference>
<proteinExistence type="predicted"/>
<sequence length="91" mass="10166">MPQRGCMSLVVIMKSVVITFVDTAIANTGDQPSSNRTIMPVAVIRMVPMIGINPRVTTMHRQKLFCRPTVVHRPMNRTHVGFANRLPVPLD</sequence>
<dbReference type="AlphaFoldDB" id="A0A7W5H8S3"/>